<gene>
    <name evidence="3" type="primary">LOC100907175</name>
</gene>
<accession>A0AAJ6VXW3</accession>
<dbReference type="Pfam" id="PF13679">
    <property type="entry name" value="Methyltransf_32"/>
    <property type="match status" value="1"/>
</dbReference>
<dbReference type="RefSeq" id="XP_003743280.1">
    <property type="nucleotide sequence ID" value="XM_003743232.2"/>
</dbReference>
<dbReference type="InterPro" id="IPR025714">
    <property type="entry name" value="Methyltranfer_dom"/>
</dbReference>
<proteinExistence type="predicted"/>
<evidence type="ECO:0000259" key="1">
    <source>
        <dbReference type="Pfam" id="PF13679"/>
    </source>
</evidence>
<dbReference type="InterPro" id="IPR052220">
    <property type="entry name" value="METTL25"/>
</dbReference>
<protein>
    <submittedName>
        <fullName evidence="3">Protein RRNAD1-like</fullName>
    </submittedName>
</protein>
<dbReference type="SUPFAM" id="SSF53335">
    <property type="entry name" value="S-adenosyl-L-methionine-dependent methyltransferases"/>
    <property type="match status" value="1"/>
</dbReference>
<dbReference type="Proteomes" id="UP000694867">
    <property type="component" value="Unplaced"/>
</dbReference>
<organism evidence="2 3">
    <name type="scientific">Galendromus occidentalis</name>
    <name type="common">western predatory mite</name>
    <dbReference type="NCBI Taxonomy" id="34638"/>
    <lineage>
        <taxon>Eukaryota</taxon>
        <taxon>Metazoa</taxon>
        <taxon>Ecdysozoa</taxon>
        <taxon>Arthropoda</taxon>
        <taxon>Chelicerata</taxon>
        <taxon>Arachnida</taxon>
        <taxon>Acari</taxon>
        <taxon>Parasitiformes</taxon>
        <taxon>Mesostigmata</taxon>
        <taxon>Gamasina</taxon>
        <taxon>Phytoseioidea</taxon>
        <taxon>Phytoseiidae</taxon>
        <taxon>Typhlodrominae</taxon>
        <taxon>Galendromus</taxon>
    </lineage>
</organism>
<dbReference type="AlphaFoldDB" id="A0AAJ6VXW3"/>
<feature type="domain" description="Methyltransferase" evidence="1">
    <location>
        <begin position="145"/>
        <end position="302"/>
    </location>
</feature>
<dbReference type="KEGG" id="goe:100907175"/>
<dbReference type="GeneID" id="100907175"/>
<dbReference type="PANTHER" id="PTHR12496:SF2">
    <property type="entry name" value="METHYLTRANSFERASE-LIKE PROTEIN 25B"/>
    <property type="match status" value="1"/>
</dbReference>
<evidence type="ECO:0000313" key="2">
    <source>
        <dbReference type="Proteomes" id="UP000694867"/>
    </source>
</evidence>
<sequence>MPHSFKRPPGGPMPVGRKLHFTVDDLPMLRRYSKMLCDFLGEFQWLIDAFVLDFFLKNHWELVPETWTTVLEHISIPQIADFLNGRPRFRKVSPLSFLCFLKLCKTLPLSRQSIFVAEPVEMDNYAFEDTKYPLTSAFKRHMKGKKRHEIGRLAKMATGLFENARVRHVLDVGGGQGHLSRLLCFGYGMQVATLDAEGILVEKAQVFDNKVTRDFGRLKYREKVVKDVFRPPVHLERLIGVSTAAEDVEYVTKHAWEDTDINFGLIGLHTCGDLGPTMFRLFAESSQVKALVSVGCCYHKMHHLYPLSAALSSQTLSYEAKEVACHSIEIYVTKLLEESLFKGQIHSFRAALEVLIDRHHPELKHTSLSTVKFVEGMTFEDYAPRALKRVQHNIPVELFSSQEIRDYLSQWMRVATFFALRLCIAPTIESILHMDRVMYLLEAGHEVDYIPLFEPTVSPRCHVIAATKRKI</sequence>
<dbReference type="PANTHER" id="PTHR12496">
    <property type="entry name" value="CGI-41 METHYLTRANSFERASE"/>
    <property type="match status" value="1"/>
</dbReference>
<reference evidence="3" key="1">
    <citation type="submission" date="2025-08" db="UniProtKB">
        <authorList>
            <consortium name="RefSeq"/>
        </authorList>
    </citation>
    <scope>IDENTIFICATION</scope>
</reference>
<dbReference type="InterPro" id="IPR029063">
    <property type="entry name" value="SAM-dependent_MTases_sf"/>
</dbReference>
<evidence type="ECO:0000313" key="3">
    <source>
        <dbReference type="RefSeq" id="XP_003743280.1"/>
    </source>
</evidence>
<dbReference type="Gene3D" id="3.40.50.150">
    <property type="entry name" value="Vaccinia Virus protein VP39"/>
    <property type="match status" value="1"/>
</dbReference>
<keyword evidence="2" id="KW-1185">Reference proteome</keyword>
<name>A0AAJ6VXW3_9ACAR</name>